<evidence type="ECO:0000256" key="1">
    <source>
        <dbReference type="SAM" id="Phobius"/>
    </source>
</evidence>
<dbReference type="EMBL" id="JACGWO010000009">
    <property type="protein sequence ID" value="KAK4420046.1"/>
    <property type="molecule type" value="Genomic_DNA"/>
</dbReference>
<comment type="caution">
    <text evidence="2">The sequence shown here is derived from an EMBL/GenBank/DDBJ whole genome shotgun (WGS) entry which is preliminary data.</text>
</comment>
<reference evidence="2" key="1">
    <citation type="submission" date="2020-06" db="EMBL/GenBank/DDBJ databases">
        <authorList>
            <person name="Li T."/>
            <person name="Hu X."/>
            <person name="Zhang T."/>
            <person name="Song X."/>
            <person name="Zhang H."/>
            <person name="Dai N."/>
            <person name="Sheng W."/>
            <person name="Hou X."/>
            <person name="Wei L."/>
        </authorList>
    </citation>
    <scope>NUCLEOTIDE SEQUENCE</scope>
    <source>
        <strain evidence="2">3651</strain>
        <tissue evidence="2">Leaf</tissue>
    </source>
</reference>
<evidence type="ECO:0000313" key="3">
    <source>
        <dbReference type="Proteomes" id="UP001293254"/>
    </source>
</evidence>
<keyword evidence="1" id="KW-0472">Membrane</keyword>
<reference evidence="2" key="2">
    <citation type="journal article" date="2024" name="Plant">
        <title>Genomic evolution and insights into agronomic trait innovations of Sesamum species.</title>
        <authorList>
            <person name="Miao H."/>
            <person name="Wang L."/>
            <person name="Qu L."/>
            <person name="Liu H."/>
            <person name="Sun Y."/>
            <person name="Le M."/>
            <person name="Wang Q."/>
            <person name="Wei S."/>
            <person name="Zheng Y."/>
            <person name="Lin W."/>
            <person name="Duan Y."/>
            <person name="Cao H."/>
            <person name="Xiong S."/>
            <person name="Wang X."/>
            <person name="Wei L."/>
            <person name="Li C."/>
            <person name="Ma Q."/>
            <person name="Ju M."/>
            <person name="Zhao R."/>
            <person name="Li G."/>
            <person name="Mu C."/>
            <person name="Tian Q."/>
            <person name="Mei H."/>
            <person name="Zhang T."/>
            <person name="Gao T."/>
            <person name="Zhang H."/>
        </authorList>
    </citation>
    <scope>NUCLEOTIDE SEQUENCE</scope>
    <source>
        <strain evidence="2">3651</strain>
    </source>
</reference>
<feature type="transmembrane region" description="Helical" evidence="1">
    <location>
        <begin position="61"/>
        <end position="77"/>
    </location>
</feature>
<dbReference type="Proteomes" id="UP001293254">
    <property type="component" value="Unassembled WGS sequence"/>
</dbReference>
<accession>A0AAE1XYR5</accession>
<gene>
    <name evidence="2" type="ORF">Salat_2417500</name>
</gene>
<keyword evidence="1" id="KW-0812">Transmembrane</keyword>
<sequence length="110" mass="12257">MTCCPGSSCSLSSFVGRLLVLSKSLVVDTMLQDLMMVVMMMMQQALKGHVLCWAMVEMKKLVTWGLVVILSSCLLLLEQQVGMNFPWPSFSYQLVVLEEHQAPLGSFLLV</sequence>
<protein>
    <submittedName>
        <fullName evidence="2">Uncharacterized protein</fullName>
    </submittedName>
</protein>
<organism evidence="2 3">
    <name type="scientific">Sesamum alatum</name>
    <dbReference type="NCBI Taxonomy" id="300844"/>
    <lineage>
        <taxon>Eukaryota</taxon>
        <taxon>Viridiplantae</taxon>
        <taxon>Streptophyta</taxon>
        <taxon>Embryophyta</taxon>
        <taxon>Tracheophyta</taxon>
        <taxon>Spermatophyta</taxon>
        <taxon>Magnoliopsida</taxon>
        <taxon>eudicotyledons</taxon>
        <taxon>Gunneridae</taxon>
        <taxon>Pentapetalae</taxon>
        <taxon>asterids</taxon>
        <taxon>lamiids</taxon>
        <taxon>Lamiales</taxon>
        <taxon>Pedaliaceae</taxon>
        <taxon>Sesamum</taxon>
    </lineage>
</organism>
<name>A0AAE1XYR5_9LAMI</name>
<dbReference type="AlphaFoldDB" id="A0AAE1XYR5"/>
<keyword evidence="1" id="KW-1133">Transmembrane helix</keyword>
<proteinExistence type="predicted"/>
<evidence type="ECO:0000313" key="2">
    <source>
        <dbReference type="EMBL" id="KAK4420046.1"/>
    </source>
</evidence>
<keyword evidence="3" id="KW-1185">Reference proteome</keyword>